<protein>
    <submittedName>
        <fullName evidence="1">Uncharacterized protein</fullName>
    </submittedName>
</protein>
<dbReference type="RefSeq" id="WP_160646751.1">
    <property type="nucleotide sequence ID" value="NZ_SIJB01000028.1"/>
</dbReference>
<dbReference type="InterPro" id="IPR011024">
    <property type="entry name" value="G_crystallin-like"/>
</dbReference>
<dbReference type="GO" id="GO:0016020">
    <property type="term" value="C:membrane"/>
    <property type="evidence" value="ECO:0007669"/>
    <property type="project" value="InterPro"/>
</dbReference>
<organism evidence="1 2">
    <name type="scientific">Chengkuizengella marina</name>
    <dbReference type="NCBI Taxonomy" id="2507566"/>
    <lineage>
        <taxon>Bacteria</taxon>
        <taxon>Bacillati</taxon>
        <taxon>Bacillota</taxon>
        <taxon>Bacilli</taxon>
        <taxon>Bacillales</taxon>
        <taxon>Paenibacillaceae</taxon>
        <taxon>Chengkuizengella</taxon>
    </lineage>
</organism>
<dbReference type="CDD" id="cd21116">
    <property type="entry name" value="ClyA-like"/>
    <property type="match status" value="1"/>
</dbReference>
<dbReference type="SUPFAM" id="SSF58100">
    <property type="entry name" value="Bacterial hemolysins"/>
    <property type="match status" value="1"/>
</dbReference>
<dbReference type="Pfam" id="PF05791">
    <property type="entry name" value="Bacillus_HBL"/>
    <property type="match status" value="1"/>
</dbReference>
<dbReference type="Gene3D" id="2.60.20.10">
    <property type="entry name" value="Crystallins"/>
    <property type="match status" value="3"/>
</dbReference>
<accession>A0A6N9Q535</accession>
<dbReference type="Gene3D" id="1.20.1170.10">
    <property type="match status" value="1"/>
</dbReference>
<dbReference type="AlphaFoldDB" id="A0A6N9Q535"/>
<sequence>MNKFTKKGLSIVLAMMFSFGLFSSNITVYAINNEISSSSEEITITDPVLDYIDYITHVGLPSWIKHIPGIVPHIDRAGSHARSWKNQIYPDALRIINNTINYDEDFNSTYNLLVNYSERMEEPGVRASFISELSNLQDSFSSRSASVEDEHRIINNFKKHLRDVDKVNFQNDYNTAVQKNISEAMEQLGQIINLINGAVTFLDQGFSGLENQWFSLSLKFDRLLEIVMEGVDVDSSFAIKVALNDIKSTWNDTFELALTIQNKMDHSFKRKVLGCSIPWGSPNPAGEEIYYTIYDGKPAAGGKELGKFEGTDSTITLSSALYDILEVNNPDQTLYASKEVNVNGELLKSDAYRLPSIWTLSEAAFLFSEKDFQGDCIVQFNYWGKADLNDADFDNKLLSMLVRGNVYVRLWQEANYRGIGQTFFTEDSYTQVRNFGGKVVGANTVSSIYIEPQKEGIYFFMEEDFSGSLTFMSTNPGVTHNNSRRNFMNNNQLSSVKVIGPYALVVYDLNHFTGGGAIIKENFGGPNLSSEHMNNRTESFSIFNGEGVWFFEDSYAAGNWQVYPQVAGTSSNCRYMNDCAAQDLYGNGVKGTPMRGDTLSSVLVIGDYSVTLYEHPDYKGNFENVEHLSIWLLQVGDNKTSSFKIYRK</sequence>
<proteinExistence type="predicted"/>
<dbReference type="EMBL" id="SIJB01000028">
    <property type="protein sequence ID" value="NBI29948.1"/>
    <property type="molecule type" value="Genomic_DNA"/>
</dbReference>
<reference evidence="1 2" key="1">
    <citation type="submission" date="2019-01" db="EMBL/GenBank/DDBJ databases">
        <title>Chengkuizengella sp. nov., isolated from deep-sea sediment of East Pacific Ocean.</title>
        <authorList>
            <person name="Yang J."/>
            <person name="Lai Q."/>
            <person name="Shao Z."/>
        </authorList>
    </citation>
    <scope>NUCLEOTIDE SEQUENCE [LARGE SCALE GENOMIC DNA]</scope>
    <source>
        <strain evidence="1 2">YPA3-1-1</strain>
    </source>
</reference>
<comment type="caution">
    <text evidence="1">The sequence shown here is derived from an EMBL/GenBank/DDBJ whole genome shotgun (WGS) entry which is preliminary data.</text>
</comment>
<name>A0A6N9Q535_9BACL</name>
<gene>
    <name evidence="1" type="ORF">ERL59_13370</name>
</gene>
<dbReference type="InterPro" id="IPR008414">
    <property type="entry name" value="HBL"/>
</dbReference>
<dbReference type="Proteomes" id="UP000448943">
    <property type="component" value="Unassembled WGS sequence"/>
</dbReference>
<dbReference type="SUPFAM" id="SSF49695">
    <property type="entry name" value="gamma-Crystallin-like"/>
    <property type="match status" value="3"/>
</dbReference>
<evidence type="ECO:0000313" key="1">
    <source>
        <dbReference type="EMBL" id="NBI29948.1"/>
    </source>
</evidence>
<keyword evidence="2" id="KW-1185">Reference proteome</keyword>
<evidence type="ECO:0000313" key="2">
    <source>
        <dbReference type="Proteomes" id="UP000448943"/>
    </source>
</evidence>
<dbReference type="OrthoDB" id="2466620at2"/>